<name>A0ABV5G670_9MICC</name>
<evidence type="ECO:0000313" key="2">
    <source>
        <dbReference type="Proteomes" id="UP001589575"/>
    </source>
</evidence>
<gene>
    <name evidence="1" type="ORF">ACFFX0_25925</name>
</gene>
<comment type="caution">
    <text evidence="1">The sequence shown here is derived from an EMBL/GenBank/DDBJ whole genome shotgun (WGS) entry which is preliminary data.</text>
</comment>
<dbReference type="Proteomes" id="UP001589575">
    <property type="component" value="Unassembled WGS sequence"/>
</dbReference>
<proteinExistence type="predicted"/>
<evidence type="ECO:0000313" key="1">
    <source>
        <dbReference type="EMBL" id="MFB9074442.1"/>
    </source>
</evidence>
<accession>A0ABV5G670</accession>
<protein>
    <submittedName>
        <fullName evidence="1">Uncharacterized protein</fullName>
    </submittedName>
</protein>
<dbReference type="EMBL" id="JBHMFI010000002">
    <property type="protein sequence ID" value="MFB9074442.1"/>
    <property type="molecule type" value="Genomic_DNA"/>
</dbReference>
<organism evidence="1 2">
    <name type="scientific">Citricoccus parietis</name>
    <dbReference type="NCBI Taxonomy" id="592307"/>
    <lineage>
        <taxon>Bacteria</taxon>
        <taxon>Bacillati</taxon>
        <taxon>Actinomycetota</taxon>
        <taxon>Actinomycetes</taxon>
        <taxon>Micrococcales</taxon>
        <taxon>Micrococcaceae</taxon>
        <taxon>Citricoccus</taxon>
    </lineage>
</organism>
<sequence>MEDVHTVGLLSFTRSWDIPWLLISSQASDVLTDVVHGDVLAVGLLARGAGVFGVVLGLGALDPSADLVEQFLVGDCFEVNDVHRGGESHRRGDTGQHFLAIGSERFG</sequence>
<reference evidence="1 2" key="1">
    <citation type="submission" date="2024-09" db="EMBL/GenBank/DDBJ databases">
        <authorList>
            <person name="Sun Q."/>
            <person name="Mori K."/>
        </authorList>
    </citation>
    <scope>NUCLEOTIDE SEQUENCE [LARGE SCALE GENOMIC DNA]</scope>
    <source>
        <strain evidence="1 2">CCM 7609</strain>
    </source>
</reference>
<keyword evidence="2" id="KW-1185">Reference proteome</keyword>